<evidence type="ECO:0000313" key="2">
    <source>
        <dbReference type="EMBL" id="KAF1989979.1"/>
    </source>
</evidence>
<sequence length="106" mass="11722">MEGKEGWKAGWLMSWTACIAYPPASQHQLTYPTHTLHHDPLKDNQARGSKSPAGKPARAVTRTRSRSRCQPTSRCEALLSNPSATLFPIPEISPRIQDSGPSDSRR</sequence>
<dbReference type="AlphaFoldDB" id="A0A6G1HAD3"/>
<feature type="region of interest" description="Disordered" evidence="1">
    <location>
        <begin position="86"/>
        <end position="106"/>
    </location>
</feature>
<evidence type="ECO:0000313" key="3">
    <source>
        <dbReference type="Proteomes" id="UP000800041"/>
    </source>
</evidence>
<name>A0A6G1HAD3_9PEZI</name>
<dbReference type="Proteomes" id="UP000800041">
    <property type="component" value="Unassembled WGS sequence"/>
</dbReference>
<feature type="compositionally biased region" description="Basic and acidic residues" evidence="1">
    <location>
        <begin position="36"/>
        <end position="45"/>
    </location>
</feature>
<protein>
    <submittedName>
        <fullName evidence="2">Uncharacterized protein</fullName>
    </submittedName>
</protein>
<gene>
    <name evidence="2" type="ORF">K402DRAFT_390309</name>
</gene>
<proteinExistence type="predicted"/>
<organism evidence="2 3">
    <name type="scientific">Aulographum hederae CBS 113979</name>
    <dbReference type="NCBI Taxonomy" id="1176131"/>
    <lineage>
        <taxon>Eukaryota</taxon>
        <taxon>Fungi</taxon>
        <taxon>Dikarya</taxon>
        <taxon>Ascomycota</taxon>
        <taxon>Pezizomycotina</taxon>
        <taxon>Dothideomycetes</taxon>
        <taxon>Pleosporomycetidae</taxon>
        <taxon>Aulographales</taxon>
        <taxon>Aulographaceae</taxon>
    </lineage>
</organism>
<evidence type="ECO:0000256" key="1">
    <source>
        <dbReference type="SAM" id="MobiDB-lite"/>
    </source>
</evidence>
<reference evidence="2" key="1">
    <citation type="journal article" date="2020" name="Stud. Mycol.">
        <title>101 Dothideomycetes genomes: a test case for predicting lifestyles and emergence of pathogens.</title>
        <authorList>
            <person name="Haridas S."/>
            <person name="Albert R."/>
            <person name="Binder M."/>
            <person name="Bloem J."/>
            <person name="Labutti K."/>
            <person name="Salamov A."/>
            <person name="Andreopoulos B."/>
            <person name="Baker S."/>
            <person name="Barry K."/>
            <person name="Bills G."/>
            <person name="Bluhm B."/>
            <person name="Cannon C."/>
            <person name="Castanera R."/>
            <person name="Culley D."/>
            <person name="Daum C."/>
            <person name="Ezra D."/>
            <person name="Gonzalez J."/>
            <person name="Henrissat B."/>
            <person name="Kuo A."/>
            <person name="Liang C."/>
            <person name="Lipzen A."/>
            <person name="Lutzoni F."/>
            <person name="Magnuson J."/>
            <person name="Mondo S."/>
            <person name="Nolan M."/>
            <person name="Ohm R."/>
            <person name="Pangilinan J."/>
            <person name="Park H.-J."/>
            <person name="Ramirez L."/>
            <person name="Alfaro M."/>
            <person name="Sun H."/>
            <person name="Tritt A."/>
            <person name="Yoshinaga Y."/>
            <person name="Zwiers L.-H."/>
            <person name="Turgeon B."/>
            <person name="Goodwin S."/>
            <person name="Spatafora J."/>
            <person name="Crous P."/>
            <person name="Grigoriev I."/>
        </authorList>
    </citation>
    <scope>NUCLEOTIDE SEQUENCE</scope>
    <source>
        <strain evidence="2">CBS 113979</strain>
    </source>
</reference>
<feature type="region of interest" description="Disordered" evidence="1">
    <location>
        <begin position="34"/>
        <end position="74"/>
    </location>
</feature>
<dbReference type="EMBL" id="ML977143">
    <property type="protein sequence ID" value="KAF1989979.1"/>
    <property type="molecule type" value="Genomic_DNA"/>
</dbReference>
<accession>A0A6G1HAD3</accession>
<keyword evidence="3" id="KW-1185">Reference proteome</keyword>